<dbReference type="CDD" id="cd06267">
    <property type="entry name" value="PBP1_LacI_sugar_binding-like"/>
    <property type="match status" value="1"/>
</dbReference>
<dbReference type="Pfam" id="PF13377">
    <property type="entry name" value="Peripla_BP_3"/>
    <property type="match status" value="1"/>
</dbReference>
<gene>
    <name evidence="5" type="ORF">U27_06048</name>
</gene>
<evidence type="ECO:0000259" key="4">
    <source>
        <dbReference type="PROSITE" id="PS50932"/>
    </source>
</evidence>
<dbReference type="Gene3D" id="1.10.260.40">
    <property type="entry name" value="lambda repressor-like DNA-binding domains"/>
    <property type="match status" value="1"/>
</dbReference>
<dbReference type="InterPro" id="IPR000843">
    <property type="entry name" value="HTH_LacI"/>
</dbReference>
<evidence type="ECO:0000256" key="1">
    <source>
        <dbReference type="ARBA" id="ARBA00023015"/>
    </source>
</evidence>
<dbReference type="SMART" id="SM00354">
    <property type="entry name" value="HTH_LACI"/>
    <property type="match status" value="1"/>
</dbReference>
<evidence type="ECO:0000256" key="2">
    <source>
        <dbReference type="ARBA" id="ARBA00023125"/>
    </source>
</evidence>
<dbReference type="InterPro" id="IPR046335">
    <property type="entry name" value="LacI/GalR-like_sensor"/>
</dbReference>
<dbReference type="Gene3D" id="3.40.50.2300">
    <property type="match status" value="2"/>
</dbReference>
<evidence type="ECO:0000313" key="5">
    <source>
        <dbReference type="EMBL" id="GAK59072.1"/>
    </source>
</evidence>
<evidence type="ECO:0000256" key="3">
    <source>
        <dbReference type="ARBA" id="ARBA00023163"/>
    </source>
</evidence>
<protein>
    <submittedName>
        <fullName evidence="5">Transcriptional regulator, LacI family protein</fullName>
    </submittedName>
</protein>
<dbReference type="HOGENOM" id="CLU_037628_6_1_0"/>
<dbReference type="PROSITE" id="PS00356">
    <property type="entry name" value="HTH_LACI_1"/>
    <property type="match status" value="1"/>
</dbReference>
<dbReference type="GO" id="GO:0000976">
    <property type="term" value="F:transcription cis-regulatory region binding"/>
    <property type="evidence" value="ECO:0007669"/>
    <property type="project" value="TreeGrafter"/>
</dbReference>
<dbReference type="STRING" id="1499967.U27_06048"/>
<reference evidence="5" key="1">
    <citation type="journal article" date="2015" name="PeerJ">
        <title>First genomic representation of candidate bacterial phylum KSB3 points to enhanced environmental sensing as a trigger of wastewater bulking.</title>
        <authorList>
            <person name="Sekiguchi Y."/>
            <person name="Ohashi A."/>
            <person name="Parks D.H."/>
            <person name="Yamauchi T."/>
            <person name="Tyson G.W."/>
            <person name="Hugenholtz P."/>
        </authorList>
    </citation>
    <scope>NUCLEOTIDE SEQUENCE [LARGE SCALE GENOMIC DNA]</scope>
</reference>
<sequence length="346" mass="39489">MINTVTLKDVARAAGVSPSTASLVLNGKGQLSQGVRDRVYEAARKLEYIKPVYIPSIAAKQSSHIAILIFEDYEKAFIWNFFRRIIIQLEAIISKERYYPVIIPVSLEQNTYDIFEKVVLSRAGGLFSIDYGNQILFRQLEDQGIPVVVINNSGFQRQFYSVCVDDFHGACEGARYLLDFGHRQLAYLEYHRPDMPSLIHDRFIGFKKALDEEQIIFPEERRIAVNLYNMDELAQALGNLFQQKEAPTAIFAHDDFLAAHIIVALKNMHLRIPEDVSLIAPGDTLDYDQPYIPQITTMRINNELMGKLAGEMILERLKNQSGELHGLKVNQQLVERGSCRRITREV</sequence>
<name>A0A081C3B7_VECG1</name>
<dbReference type="AlphaFoldDB" id="A0A081C3B7"/>
<keyword evidence="2" id="KW-0238">DNA-binding</keyword>
<keyword evidence="6" id="KW-1185">Reference proteome</keyword>
<dbReference type="EMBL" id="DF820469">
    <property type="protein sequence ID" value="GAK59072.1"/>
    <property type="molecule type" value="Genomic_DNA"/>
</dbReference>
<dbReference type="Pfam" id="PF00356">
    <property type="entry name" value="LacI"/>
    <property type="match status" value="1"/>
</dbReference>
<dbReference type="PANTHER" id="PTHR30146">
    <property type="entry name" value="LACI-RELATED TRANSCRIPTIONAL REPRESSOR"/>
    <property type="match status" value="1"/>
</dbReference>
<keyword evidence="1" id="KW-0805">Transcription regulation</keyword>
<dbReference type="PROSITE" id="PS50932">
    <property type="entry name" value="HTH_LACI_2"/>
    <property type="match status" value="1"/>
</dbReference>
<dbReference type="Proteomes" id="UP000030661">
    <property type="component" value="Unassembled WGS sequence"/>
</dbReference>
<feature type="domain" description="HTH lacI-type" evidence="4">
    <location>
        <begin position="5"/>
        <end position="64"/>
    </location>
</feature>
<dbReference type="InterPro" id="IPR010982">
    <property type="entry name" value="Lambda_DNA-bd_dom_sf"/>
</dbReference>
<organism evidence="5">
    <name type="scientific">Vecturithrix granuli</name>
    <dbReference type="NCBI Taxonomy" id="1499967"/>
    <lineage>
        <taxon>Bacteria</taxon>
        <taxon>Candidatus Moduliflexota</taxon>
        <taxon>Candidatus Vecturitrichia</taxon>
        <taxon>Candidatus Vecturitrichales</taxon>
        <taxon>Candidatus Vecturitrichaceae</taxon>
        <taxon>Candidatus Vecturithrix</taxon>
    </lineage>
</organism>
<dbReference type="GO" id="GO:0003700">
    <property type="term" value="F:DNA-binding transcription factor activity"/>
    <property type="evidence" value="ECO:0007669"/>
    <property type="project" value="TreeGrafter"/>
</dbReference>
<keyword evidence="3" id="KW-0804">Transcription</keyword>
<dbReference type="SUPFAM" id="SSF53822">
    <property type="entry name" value="Periplasmic binding protein-like I"/>
    <property type="match status" value="1"/>
</dbReference>
<dbReference type="eggNOG" id="COG1609">
    <property type="taxonomic scope" value="Bacteria"/>
</dbReference>
<proteinExistence type="predicted"/>
<dbReference type="CDD" id="cd01392">
    <property type="entry name" value="HTH_LacI"/>
    <property type="match status" value="1"/>
</dbReference>
<evidence type="ECO:0000313" key="6">
    <source>
        <dbReference type="Proteomes" id="UP000030661"/>
    </source>
</evidence>
<dbReference type="PANTHER" id="PTHR30146:SF109">
    <property type="entry name" value="HTH-TYPE TRANSCRIPTIONAL REGULATOR GALS"/>
    <property type="match status" value="1"/>
</dbReference>
<accession>A0A081C3B7</accession>
<dbReference type="InterPro" id="IPR028082">
    <property type="entry name" value="Peripla_BP_I"/>
</dbReference>
<dbReference type="PRINTS" id="PR00036">
    <property type="entry name" value="HTHLACI"/>
</dbReference>
<dbReference type="SUPFAM" id="SSF47413">
    <property type="entry name" value="lambda repressor-like DNA-binding domains"/>
    <property type="match status" value="1"/>
</dbReference>